<dbReference type="Proteomes" id="UP000299102">
    <property type="component" value="Unassembled WGS sequence"/>
</dbReference>
<dbReference type="OrthoDB" id="416834at2759"/>
<organism evidence="2 3">
    <name type="scientific">Eumeta variegata</name>
    <name type="common">Bagworm moth</name>
    <name type="synonym">Eumeta japonica</name>
    <dbReference type="NCBI Taxonomy" id="151549"/>
    <lineage>
        <taxon>Eukaryota</taxon>
        <taxon>Metazoa</taxon>
        <taxon>Ecdysozoa</taxon>
        <taxon>Arthropoda</taxon>
        <taxon>Hexapoda</taxon>
        <taxon>Insecta</taxon>
        <taxon>Pterygota</taxon>
        <taxon>Neoptera</taxon>
        <taxon>Endopterygota</taxon>
        <taxon>Lepidoptera</taxon>
        <taxon>Glossata</taxon>
        <taxon>Ditrysia</taxon>
        <taxon>Tineoidea</taxon>
        <taxon>Psychidae</taxon>
        <taxon>Oiketicinae</taxon>
        <taxon>Eumeta</taxon>
    </lineage>
</organism>
<dbReference type="AlphaFoldDB" id="A0A4C1VCK7"/>
<dbReference type="EMBL" id="BGZK01000307">
    <property type="protein sequence ID" value="GBP35674.1"/>
    <property type="molecule type" value="Genomic_DNA"/>
</dbReference>
<feature type="compositionally biased region" description="Low complexity" evidence="1">
    <location>
        <begin position="16"/>
        <end position="35"/>
    </location>
</feature>
<gene>
    <name evidence="2" type="ORF">EVAR_74999_1</name>
</gene>
<evidence type="ECO:0000256" key="1">
    <source>
        <dbReference type="SAM" id="MobiDB-lite"/>
    </source>
</evidence>
<proteinExistence type="predicted"/>
<evidence type="ECO:0000313" key="2">
    <source>
        <dbReference type="EMBL" id="GBP35674.1"/>
    </source>
</evidence>
<accession>A0A4C1VCK7</accession>
<feature type="region of interest" description="Disordered" evidence="1">
    <location>
        <begin position="1"/>
        <end position="50"/>
    </location>
</feature>
<sequence>MRCKARRQSGVVPARLSRSPGGKPSLPSLSAASLSQPRVDPPPTSRCHSPEVAACKSPEYWWLSLPLDTRDSGRVTSALPVSWVGYLINKTGLLRRNRIFDREKTGVERELMEGGYAIMEREWVSGTFAY</sequence>
<reference evidence="2 3" key="1">
    <citation type="journal article" date="2019" name="Commun. Biol.">
        <title>The bagworm genome reveals a unique fibroin gene that provides high tensile strength.</title>
        <authorList>
            <person name="Kono N."/>
            <person name="Nakamura H."/>
            <person name="Ohtoshi R."/>
            <person name="Tomita M."/>
            <person name="Numata K."/>
            <person name="Arakawa K."/>
        </authorList>
    </citation>
    <scope>NUCLEOTIDE SEQUENCE [LARGE SCALE GENOMIC DNA]</scope>
</reference>
<comment type="caution">
    <text evidence="2">The sequence shown here is derived from an EMBL/GenBank/DDBJ whole genome shotgun (WGS) entry which is preliminary data.</text>
</comment>
<evidence type="ECO:0000313" key="3">
    <source>
        <dbReference type="Proteomes" id="UP000299102"/>
    </source>
</evidence>
<name>A0A4C1VCK7_EUMVA</name>
<keyword evidence="3" id="KW-1185">Reference proteome</keyword>
<protein>
    <submittedName>
        <fullName evidence="2">Uncharacterized protein</fullName>
    </submittedName>
</protein>